<dbReference type="PROSITE" id="PS00123">
    <property type="entry name" value="ALKALINE_PHOSPHATASE"/>
    <property type="match status" value="1"/>
</dbReference>
<evidence type="ECO:0000256" key="9">
    <source>
        <dbReference type="RuleBase" id="RU003946"/>
    </source>
</evidence>
<dbReference type="PANTHER" id="PTHR11596">
    <property type="entry name" value="ALKALINE PHOSPHATASE"/>
    <property type="match status" value="1"/>
</dbReference>
<dbReference type="Gene3D" id="3.40.720.10">
    <property type="entry name" value="Alkaline Phosphatase, subunit A"/>
    <property type="match status" value="1"/>
</dbReference>
<gene>
    <name evidence="10" type="primary">phoB</name>
    <name evidence="10" type="ORF">CLPU_8c00100</name>
</gene>
<evidence type="ECO:0000313" key="11">
    <source>
        <dbReference type="Proteomes" id="UP000037267"/>
    </source>
</evidence>
<reference evidence="11" key="1">
    <citation type="submission" date="2015-07" db="EMBL/GenBank/DDBJ databases">
        <title>Draft genome sequence of the purine-degrading Gottschalkia purinilyticum DSM 1384 (formerly Clostridium purinilyticum).</title>
        <authorList>
            <person name="Poehlein A."/>
            <person name="Schiel-Bengelsdorf B."/>
            <person name="Bengelsdorf F.R."/>
            <person name="Daniel R."/>
            <person name="Duerre P."/>
        </authorList>
    </citation>
    <scope>NUCLEOTIDE SEQUENCE [LARGE SCALE GENOMIC DNA]</scope>
    <source>
        <strain evidence="11">DSM 1384</strain>
    </source>
</reference>
<keyword evidence="11" id="KW-1185">Reference proteome</keyword>
<feature type="binding site" evidence="8">
    <location>
        <position position="52"/>
    </location>
    <ligand>
        <name>Mg(2+)</name>
        <dbReference type="ChEBI" id="CHEBI:18420"/>
    </ligand>
</feature>
<feature type="binding site" evidence="8">
    <location>
        <position position="52"/>
    </location>
    <ligand>
        <name>Zn(2+)</name>
        <dbReference type="ChEBI" id="CHEBI:29105"/>
        <label>2</label>
    </ligand>
</feature>
<dbReference type="EMBL" id="LGSS01000008">
    <property type="protein sequence ID" value="KNF08245.1"/>
    <property type="molecule type" value="Genomic_DNA"/>
</dbReference>
<dbReference type="AlphaFoldDB" id="A0A0L0WAA4"/>
<dbReference type="Gene3D" id="1.10.1200.140">
    <property type="entry name" value="Alkaline phosphatase, crown domain"/>
    <property type="match status" value="1"/>
</dbReference>
<feature type="binding site" evidence="8">
    <location>
        <position position="148"/>
    </location>
    <ligand>
        <name>Mg(2+)</name>
        <dbReference type="ChEBI" id="CHEBI:18420"/>
    </ligand>
</feature>
<dbReference type="STRING" id="1503.CLPU_8c00100"/>
<keyword evidence="3 8" id="KW-0479">Metal-binding</keyword>
<dbReference type="PANTHER" id="PTHR11596:SF5">
    <property type="entry name" value="ALKALINE PHOSPHATASE"/>
    <property type="match status" value="1"/>
</dbReference>
<evidence type="ECO:0000256" key="5">
    <source>
        <dbReference type="ARBA" id="ARBA00022833"/>
    </source>
</evidence>
<feature type="binding site" evidence="8">
    <location>
        <position position="301"/>
    </location>
    <ligand>
        <name>Zn(2+)</name>
        <dbReference type="ChEBI" id="CHEBI:29105"/>
        <label>2</label>
    </ligand>
</feature>
<dbReference type="PRINTS" id="PR00113">
    <property type="entry name" value="ALKPHPHTASE"/>
</dbReference>
<comment type="cofactor">
    <cofactor evidence="8">
        <name>Zn(2+)</name>
        <dbReference type="ChEBI" id="CHEBI:29105"/>
    </cofactor>
    <text evidence="8">Binds 2 Zn(2+) ions.</text>
</comment>
<protein>
    <submittedName>
        <fullName evidence="10">Alkaline phosphatase III</fullName>
        <ecNumber evidence="10">3.1.3.1</ecNumber>
    </submittedName>
</protein>
<dbReference type="InterPro" id="IPR018299">
    <property type="entry name" value="Alkaline_phosphatase_AS"/>
</dbReference>
<keyword evidence="5 8" id="KW-0862">Zinc</keyword>
<feature type="binding site" evidence="8">
    <location>
        <position position="305"/>
    </location>
    <ligand>
        <name>Zn(2+)</name>
        <dbReference type="ChEBI" id="CHEBI:29105"/>
        <label>2</label>
    </ligand>
</feature>
<comment type="similarity">
    <text evidence="1 9">Belongs to the alkaline phosphatase family.</text>
</comment>
<dbReference type="EC" id="3.1.3.1" evidence="10"/>
<feature type="active site" description="Phosphoserine intermediate" evidence="7">
    <location>
        <position position="97"/>
    </location>
</feature>
<keyword evidence="2" id="KW-0597">Phosphoprotein</keyword>
<evidence type="ECO:0000256" key="8">
    <source>
        <dbReference type="PIRSR" id="PIRSR601952-2"/>
    </source>
</evidence>
<dbReference type="InterPro" id="IPR042085">
    <property type="entry name" value="Ap_crown"/>
</dbReference>
<dbReference type="InterPro" id="IPR017850">
    <property type="entry name" value="Alkaline_phosphatase_core_sf"/>
</dbReference>
<organism evidence="10 11">
    <name type="scientific">Gottschalkia purinilytica</name>
    <name type="common">Clostridium purinilyticum</name>
    <dbReference type="NCBI Taxonomy" id="1503"/>
    <lineage>
        <taxon>Bacteria</taxon>
        <taxon>Bacillati</taxon>
        <taxon>Bacillota</taxon>
        <taxon>Tissierellia</taxon>
        <taxon>Tissierellales</taxon>
        <taxon>Gottschalkiaceae</taxon>
        <taxon>Gottschalkia</taxon>
    </lineage>
</organism>
<keyword evidence="6 8" id="KW-0460">Magnesium</keyword>
<dbReference type="GO" id="GO:0004035">
    <property type="term" value="F:alkaline phosphatase activity"/>
    <property type="evidence" value="ECO:0007669"/>
    <property type="project" value="UniProtKB-EC"/>
</dbReference>
<dbReference type="SUPFAM" id="SSF53649">
    <property type="entry name" value="Alkaline phosphatase-like"/>
    <property type="match status" value="1"/>
</dbReference>
<evidence type="ECO:0000256" key="2">
    <source>
        <dbReference type="ARBA" id="ARBA00022553"/>
    </source>
</evidence>
<feature type="binding site" evidence="8">
    <location>
        <position position="344"/>
    </location>
    <ligand>
        <name>Mg(2+)</name>
        <dbReference type="ChEBI" id="CHEBI:18420"/>
    </ligand>
</feature>
<dbReference type="InterPro" id="IPR001952">
    <property type="entry name" value="Alkaline_phosphatase"/>
</dbReference>
<feature type="binding site" evidence="8">
    <location>
        <position position="150"/>
    </location>
    <ligand>
        <name>Mg(2+)</name>
        <dbReference type="ChEBI" id="CHEBI:18420"/>
    </ligand>
</feature>
<evidence type="ECO:0000256" key="6">
    <source>
        <dbReference type="ARBA" id="ARBA00022842"/>
    </source>
</evidence>
<evidence type="ECO:0000256" key="3">
    <source>
        <dbReference type="ARBA" id="ARBA00022723"/>
    </source>
</evidence>
<dbReference type="GO" id="GO:0046872">
    <property type="term" value="F:metal ion binding"/>
    <property type="evidence" value="ECO:0007669"/>
    <property type="project" value="UniProtKB-KW"/>
</dbReference>
<comment type="caution">
    <text evidence="10">The sequence shown here is derived from an EMBL/GenBank/DDBJ whole genome shotgun (WGS) entry which is preliminary data.</text>
</comment>
<feature type="binding site" evidence="8">
    <location>
        <position position="345"/>
    </location>
    <ligand>
        <name>Zn(2+)</name>
        <dbReference type="ChEBI" id="CHEBI:29105"/>
        <label>2</label>
    </ligand>
</feature>
<keyword evidence="4 10" id="KW-0378">Hydrolase</keyword>
<proteinExistence type="inferred from homology"/>
<feature type="binding site" evidence="8">
    <location>
        <position position="448"/>
    </location>
    <ligand>
        <name>Zn(2+)</name>
        <dbReference type="ChEBI" id="CHEBI:29105"/>
        <label>2</label>
    </ligand>
</feature>
<dbReference type="SMART" id="SM00098">
    <property type="entry name" value="alkPPc"/>
    <property type="match status" value="1"/>
</dbReference>
<evidence type="ECO:0000256" key="4">
    <source>
        <dbReference type="ARBA" id="ARBA00022801"/>
    </source>
</evidence>
<dbReference type="Pfam" id="PF00245">
    <property type="entry name" value="Alk_phosphatase"/>
    <property type="match status" value="1"/>
</dbReference>
<sequence>MSNKRLFKKVLSFLFITLLLVSITFPNAIRASGKNTLKVKENPKYIFYFIGDGMGAAQRQLAEYYSKQNTGKKLTMNTLPIAGINTTHSENSLITDSAAAGTALATGHKTKNGMLSKLPNGKDVKTLIEVAEEKDMSTGIITTTRLTHATPAAFASHNVNRSNENEIAVDYLDSGVDFFAGGGLRHFIPNNWTNDEKDAADRTIKSKREDDRNLLEEFKDNGYITFYGKKGVKDFRDYKPKKDDKIFASFTDSHMPYEVDRLNSLYKNNVPTLSQMTQKGIETLSQNKKGFFLMVEGGRIDHASHTNDAVGVIKETIEFDNSVKIAYEFLKKYPKDTLIVVTADHETGGLSLGYDSNYFLKLDSLENVKVSVEDNLLNSYKGDKEKFLNYIGENFGLSNITEQEKREIQDSIDLHNKGVTWGGYSPLAMSVTHILSRKANINWGTYAHTATQVPLSAIGSGAEHLGGYKDNTEVSQVLFKFLDKK</sequence>
<dbReference type="PATRIC" id="fig|1503.3.peg.3147"/>
<dbReference type="RefSeq" id="WP_050355349.1">
    <property type="nucleotide sequence ID" value="NZ_LGSS01000008.1"/>
</dbReference>
<dbReference type="CDD" id="cd16012">
    <property type="entry name" value="ALP"/>
    <property type="match status" value="1"/>
</dbReference>
<evidence type="ECO:0000313" key="10">
    <source>
        <dbReference type="EMBL" id="KNF08245.1"/>
    </source>
</evidence>
<dbReference type="Proteomes" id="UP000037267">
    <property type="component" value="Unassembled WGS sequence"/>
</dbReference>
<evidence type="ECO:0000256" key="7">
    <source>
        <dbReference type="PIRSR" id="PIRSR601952-1"/>
    </source>
</evidence>
<dbReference type="OrthoDB" id="9794455at2"/>
<comment type="cofactor">
    <cofactor evidence="8">
        <name>Mg(2+)</name>
        <dbReference type="ChEBI" id="CHEBI:18420"/>
    </cofactor>
    <text evidence="8">Binds 1 Mg(2+) ion.</text>
</comment>
<accession>A0A0L0WAA4</accession>
<feature type="binding site" evidence="8">
    <location>
        <position position="296"/>
    </location>
    <ligand>
        <name>Mg(2+)</name>
        <dbReference type="ChEBI" id="CHEBI:18420"/>
    </ligand>
</feature>
<evidence type="ECO:0000256" key="1">
    <source>
        <dbReference type="ARBA" id="ARBA00005984"/>
    </source>
</evidence>
<name>A0A0L0WAA4_GOTPU</name>